<sequence length="59" mass="6648">MAIGDPAIAIRVAQRLKSREILLGQKPLVLMKTIMKTRISKFPVAVAHNSLMEKFLPFE</sequence>
<accession>A0A191YY68</accession>
<dbReference type="Proteomes" id="UP000078354">
    <property type="component" value="Chromosome"/>
</dbReference>
<reference evidence="1 2" key="1">
    <citation type="journal article" date="2018" name="Syst. Appl. Microbiol.">
        <title>Pseudomonas silesiensis sp. nov. strain A3T isolated from a biological pesticide sewage treatment plant and analysis of the complete genome sequence.</title>
        <authorList>
            <person name="Kaminski M.A."/>
            <person name="Furmanczyk E.M."/>
            <person name="Sobczak A."/>
            <person name="Dziembowski A."/>
            <person name="Lipinski L."/>
        </authorList>
    </citation>
    <scope>NUCLEOTIDE SEQUENCE [LARGE SCALE GENOMIC DNA]</scope>
    <source>
        <strain evidence="1 2">A3</strain>
    </source>
</reference>
<evidence type="ECO:0000313" key="2">
    <source>
        <dbReference type="Proteomes" id="UP000078354"/>
    </source>
</evidence>
<name>A0A191YY68_9PSED</name>
<dbReference type="EMBL" id="CP014870">
    <property type="protein sequence ID" value="ANJ57686.1"/>
    <property type="molecule type" value="Genomic_DNA"/>
</dbReference>
<protein>
    <submittedName>
        <fullName evidence="1">Uncharacterized protein</fullName>
    </submittedName>
</protein>
<dbReference type="AlphaFoldDB" id="A0A191YY68"/>
<dbReference type="KEGG" id="psil:PMA3_21985"/>
<gene>
    <name evidence="1" type="ORF">PMA3_21985</name>
</gene>
<proteinExistence type="predicted"/>
<organism evidence="1 2">
    <name type="scientific">Pseudomonas silesiensis</name>
    <dbReference type="NCBI Taxonomy" id="1853130"/>
    <lineage>
        <taxon>Bacteria</taxon>
        <taxon>Pseudomonadati</taxon>
        <taxon>Pseudomonadota</taxon>
        <taxon>Gammaproteobacteria</taxon>
        <taxon>Pseudomonadales</taxon>
        <taxon>Pseudomonadaceae</taxon>
        <taxon>Pseudomonas</taxon>
    </lineage>
</organism>
<evidence type="ECO:0000313" key="1">
    <source>
        <dbReference type="EMBL" id="ANJ57686.1"/>
    </source>
</evidence>
<keyword evidence="2" id="KW-1185">Reference proteome</keyword>